<gene>
    <name evidence="3" type="ORF">OEZ85_013910</name>
</gene>
<sequence>MRGPALLALALLLVVGPACCARHPGDLQTQLMLSSGLNGLLSDRSSLADPLVADLGLPAAAQDQQQEPLANPAVHTLFSADSAIGRRAARASLQRPEKSAGFDPVKAAKLAQLQSISYCAALDDVANWNCTRCAQLPDFEPYLVHFDASWDLLGYIGYWPSMGAKVIVFRGTDSSSWYNWAENMRAWRTDATYPVDGAPPALRLHSGFLILWNSSSMASTFHAAFGELLKLHPRGPTYVLGHSMGGALAHLAALDLQIMYGLQDVKVYTFGSPRVGNSVFSEFFSQKVSESWRFTHGRDIVPSVPPQLLGFRHVSREVWLVDVDDGPAGVQQRIVVCDDTGEDPSCHNAACRLGLCTSVADHLVYMGAHMYRGGEC</sequence>
<dbReference type="EMBL" id="CP126215">
    <property type="protein sequence ID" value="WIA16998.1"/>
    <property type="molecule type" value="Genomic_DNA"/>
</dbReference>
<evidence type="ECO:0000259" key="2">
    <source>
        <dbReference type="Pfam" id="PF01764"/>
    </source>
</evidence>
<dbReference type="InterPro" id="IPR002921">
    <property type="entry name" value="Fungal_lipase-type"/>
</dbReference>
<dbReference type="PANTHER" id="PTHR45856:SF25">
    <property type="entry name" value="FUNGAL LIPASE-LIKE DOMAIN-CONTAINING PROTEIN"/>
    <property type="match status" value="1"/>
</dbReference>
<keyword evidence="4" id="KW-1185">Reference proteome</keyword>
<dbReference type="CDD" id="cd00519">
    <property type="entry name" value="Lipase_3"/>
    <property type="match status" value="1"/>
</dbReference>
<feature type="domain" description="Fungal lipase-type" evidence="2">
    <location>
        <begin position="166"/>
        <end position="307"/>
    </location>
</feature>
<dbReference type="InterPro" id="IPR051218">
    <property type="entry name" value="Sec_MonoDiacylglyc_Lipase"/>
</dbReference>
<dbReference type="InterPro" id="IPR029058">
    <property type="entry name" value="AB_hydrolase_fold"/>
</dbReference>
<evidence type="ECO:0000313" key="4">
    <source>
        <dbReference type="Proteomes" id="UP001244341"/>
    </source>
</evidence>
<accession>A0ABY8UBF2</accession>
<dbReference type="Gene3D" id="3.40.50.1820">
    <property type="entry name" value="alpha/beta hydrolase"/>
    <property type="match status" value="1"/>
</dbReference>
<dbReference type="Pfam" id="PF01764">
    <property type="entry name" value="Lipase_3"/>
    <property type="match status" value="1"/>
</dbReference>
<keyword evidence="1" id="KW-0732">Signal</keyword>
<evidence type="ECO:0000256" key="1">
    <source>
        <dbReference type="SAM" id="SignalP"/>
    </source>
</evidence>
<reference evidence="3 4" key="1">
    <citation type="submission" date="2023-05" db="EMBL/GenBank/DDBJ databases">
        <title>A 100% complete, gapless, phased diploid assembly of the Scenedesmus obliquus UTEX 3031 genome.</title>
        <authorList>
            <person name="Biondi T.C."/>
            <person name="Hanschen E.R."/>
            <person name="Kwon T."/>
            <person name="Eng W."/>
            <person name="Kruse C.P.S."/>
            <person name="Koehler S.I."/>
            <person name="Kunde Y."/>
            <person name="Gleasner C.D."/>
            <person name="You Mak K.T."/>
            <person name="Polle J."/>
            <person name="Hovde B.T."/>
            <person name="Starkenburg S.R."/>
        </authorList>
    </citation>
    <scope>NUCLEOTIDE SEQUENCE [LARGE SCALE GENOMIC DNA]</scope>
    <source>
        <strain evidence="3 4">DOE0152z</strain>
    </source>
</reference>
<evidence type="ECO:0000313" key="3">
    <source>
        <dbReference type="EMBL" id="WIA16998.1"/>
    </source>
</evidence>
<protein>
    <recommendedName>
        <fullName evidence="2">Fungal lipase-type domain-containing protein</fullName>
    </recommendedName>
</protein>
<dbReference type="SUPFAM" id="SSF53474">
    <property type="entry name" value="alpha/beta-Hydrolases"/>
    <property type="match status" value="1"/>
</dbReference>
<dbReference type="Proteomes" id="UP001244341">
    <property type="component" value="Chromosome 8b"/>
</dbReference>
<name>A0ABY8UBF2_TETOB</name>
<organism evidence="3 4">
    <name type="scientific">Tetradesmus obliquus</name>
    <name type="common">Green alga</name>
    <name type="synonym">Acutodesmus obliquus</name>
    <dbReference type="NCBI Taxonomy" id="3088"/>
    <lineage>
        <taxon>Eukaryota</taxon>
        <taxon>Viridiplantae</taxon>
        <taxon>Chlorophyta</taxon>
        <taxon>core chlorophytes</taxon>
        <taxon>Chlorophyceae</taxon>
        <taxon>CS clade</taxon>
        <taxon>Sphaeropleales</taxon>
        <taxon>Scenedesmaceae</taxon>
        <taxon>Tetradesmus</taxon>
    </lineage>
</organism>
<proteinExistence type="predicted"/>
<feature type="chain" id="PRO_5045780316" description="Fungal lipase-type domain-containing protein" evidence="1">
    <location>
        <begin position="21"/>
        <end position="376"/>
    </location>
</feature>
<dbReference type="PANTHER" id="PTHR45856">
    <property type="entry name" value="ALPHA/BETA-HYDROLASES SUPERFAMILY PROTEIN"/>
    <property type="match status" value="1"/>
</dbReference>
<feature type="signal peptide" evidence="1">
    <location>
        <begin position="1"/>
        <end position="20"/>
    </location>
</feature>